<evidence type="ECO:0000313" key="2">
    <source>
        <dbReference type="Proteomes" id="UP000276215"/>
    </source>
</evidence>
<reference evidence="1 2" key="1">
    <citation type="journal article" date="2018" name="Nat. Ecol. Evol.">
        <title>Pezizomycetes genomes reveal the molecular basis of ectomycorrhizal truffle lifestyle.</title>
        <authorList>
            <person name="Murat C."/>
            <person name="Payen T."/>
            <person name="Noel B."/>
            <person name="Kuo A."/>
            <person name="Morin E."/>
            <person name="Chen J."/>
            <person name="Kohler A."/>
            <person name="Krizsan K."/>
            <person name="Balestrini R."/>
            <person name="Da Silva C."/>
            <person name="Montanini B."/>
            <person name="Hainaut M."/>
            <person name="Levati E."/>
            <person name="Barry K.W."/>
            <person name="Belfiori B."/>
            <person name="Cichocki N."/>
            <person name="Clum A."/>
            <person name="Dockter R.B."/>
            <person name="Fauchery L."/>
            <person name="Guy J."/>
            <person name="Iotti M."/>
            <person name="Le Tacon F."/>
            <person name="Lindquist E.A."/>
            <person name="Lipzen A."/>
            <person name="Malagnac F."/>
            <person name="Mello A."/>
            <person name="Molinier V."/>
            <person name="Miyauchi S."/>
            <person name="Poulain J."/>
            <person name="Riccioni C."/>
            <person name="Rubini A."/>
            <person name="Sitrit Y."/>
            <person name="Splivallo R."/>
            <person name="Traeger S."/>
            <person name="Wang M."/>
            <person name="Zifcakova L."/>
            <person name="Wipf D."/>
            <person name="Zambonelli A."/>
            <person name="Paolocci F."/>
            <person name="Nowrousian M."/>
            <person name="Ottonello S."/>
            <person name="Baldrian P."/>
            <person name="Spatafora J.W."/>
            <person name="Henrissat B."/>
            <person name="Nagy L.G."/>
            <person name="Aury J.M."/>
            <person name="Wincker P."/>
            <person name="Grigoriev I.V."/>
            <person name="Bonfante P."/>
            <person name="Martin F.M."/>
        </authorList>
    </citation>
    <scope>NUCLEOTIDE SEQUENCE [LARGE SCALE GENOMIC DNA]</scope>
    <source>
        <strain evidence="1 2">120613-1</strain>
    </source>
</reference>
<dbReference type="AlphaFoldDB" id="A0A3N4IZN8"/>
<evidence type="ECO:0000313" key="1">
    <source>
        <dbReference type="EMBL" id="RPA91336.1"/>
    </source>
</evidence>
<organism evidence="1 2">
    <name type="scientific">Choiromyces venosus 120613-1</name>
    <dbReference type="NCBI Taxonomy" id="1336337"/>
    <lineage>
        <taxon>Eukaryota</taxon>
        <taxon>Fungi</taxon>
        <taxon>Dikarya</taxon>
        <taxon>Ascomycota</taxon>
        <taxon>Pezizomycotina</taxon>
        <taxon>Pezizomycetes</taxon>
        <taxon>Pezizales</taxon>
        <taxon>Tuberaceae</taxon>
        <taxon>Choiromyces</taxon>
    </lineage>
</organism>
<protein>
    <submittedName>
        <fullName evidence="1">Uncharacterized protein</fullName>
    </submittedName>
</protein>
<proteinExistence type="predicted"/>
<dbReference type="EMBL" id="ML120499">
    <property type="protein sequence ID" value="RPA91336.1"/>
    <property type="molecule type" value="Genomic_DNA"/>
</dbReference>
<keyword evidence="2" id="KW-1185">Reference proteome</keyword>
<gene>
    <name evidence="1" type="ORF">L873DRAFT_1848341</name>
</gene>
<dbReference type="Proteomes" id="UP000276215">
    <property type="component" value="Unassembled WGS sequence"/>
</dbReference>
<name>A0A3N4IZN8_9PEZI</name>
<sequence length="137" mass="15562">MVFPLHDKVLMNLLPQRQPKPETLEKMPEAQFHDLNMIQNGYVDVGFQNLVAEIVQLGSFVVAKLVVYRIVTHLPYKNTYPQDTLQLGDQTVEITSGLLEVLGTIRFDSSEHLVTILVYLLERISDIAKAHKKGKGY</sequence>
<accession>A0A3N4IZN8</accession>